<dbReference type="AlphaFoldDB" id="A0A4Y7SZE2"/>
<proteinExistence type="predicted"/>
<sequence>MCRLTLSEPVFHDIDSPYRSNESPREAQSPRRECIPSSRTTYNLSRCLQLKGGTSLAQPIVLAS</sequence>
<feature type="compositionally biased region" description="Basic and acidic residues" evidence="1">
    <location>
        <begin position="13"/>
        <end position="34"/>
    </location>
</feature>
<protein>
    <submittedName>
        <fullName evidence="2">Uncharacterized protein</fullName>
    </submittedName>
</protein>
<comment type="caution">
    <text evidence="2">The sequence shown here is derived from an EMBL/GenBank/DDBJ whole genome shotgun (WGS) entry which is preliminary data.</text>
</comment>
<accession>A0A4Y7SZE2</accession>
<dbReference type="Proteomes" id="UP000298030">
    <property type="component" value="Unassembled WGS sequence"/>
</dbReference>
<feature type="region of interest" description="Disordered" evidence="1">
    <location>
        <begin position="13"/>
        <end position="37"/>
    </location>
</feature>
<name>A0A4Y7SZE2_COPMI</name>
<dbReference type="EMBL" id="QPFP01000041">
    <property type="protein sequence ID" value="TEB27237.1"/>
    <property type="molecule type" value="Genomic_DNA"/>
</dbReference>
<evidence type="ECO:0000256" key="1">
    <source>
        <dbReference type="SAM" id="MobiDB-lite"/>
    </source>
</evidence>
<gene>
    <name evidence="2" type="ORF">FA13DRAFT_1736628</name>
</gene>
<reference evidence="2 3" key="1">
    <citation type="journal article" date="2019" name="Nat. Ecol. Evol.">
        <title>Megaphylogeny resolves global patterns of mushroom evolution.</title>
        <authorList>
            <person name="Varga T."/>
            <person name="Krizsan K."/>
            <person name="Foldi C."/>
            <person name="Dima B."/>
            <person name="Sanchez-Garcia M."/>
            <person name="Sanchez-Ramirez S."/>
            <person name="Szollosi G.J."/>
            <person name="Szarkandi J.G."/>
            <person name="Papp V."/>
            <person name="Albert L."/>
            <person name="Andreopoulos W."/>
            <person name="Angelini C."/>
            <person name="Antonin V."/>
            <person name="Barry K.W."/>
            <person name="Bougher N.L."/>
            <person name="Buchanan P."/>
            <person name="Buyck B."/>
            <person name="Bense V."/>
            <person name="Catcheside P."/>
            <person name="Chovatia M."/>
            <person name="Cooper J."/>
            <person name="Damon W."/>
            <person name="Desjardin D."/>
            <person name="Finy P."/>
            <person name="Geml J."/>
            <person name="Haridas S."/>
            <person name="Hughes K."/>
            <person name="Justo A."/>
            <person name="Karasinski D."/>
            <person name="Kautmanova I."/>
            <person name="Kiss B."/>
            <person name="Kocsube S."/>
            <person name="Kotiranta H."/>
            <person name="LaButti K.M."/>
            <person name="Lechner B.E."/>
            <person name="Liimatainen K."/>
            <person name="Lipzen A."/>
            <person name="Lukacs Z."/>
            <person name="Mihaltcheva S."/>
            <person name="Morgado L.N."/>
            <person name="Niskanen T."/>
            <person name="Noordeloos M.E."/>
            <person name="Ohm R.A."/>
            <person name="Ortiz-Santana B."/>
            <person name="Ovrebo C."/>
            <person name="Racz N."/>
            <person name="Riley R."/>
            <person name="Savchenko A."/>
            <person name="Shiryaev A."/>
            <person name="Soop K."/>
            <person name="Spirin V."/>
            <person name="Szebenyi C."/>
            <person name="Tomsovsky M."/>
            <person name="Tulloss R.E."/>
            <person name="Uehling J."/>
            <person name="Grigoriev I.V."/>
            <person name="Vagvolgyi C."/>
            <person name="Papp T."/>
            <person name="Martin F.M."/>
            <person name="Miettinen O."/>
            <person name="Hibbett D.S."/>
            <person name="Nagy L.G."/>
        </authorList>
    </citation>
    <scope>NUCLEOTIDE SEQUENCE [LARGE SCALE GENOMIC DNA]</scope>
    <source>
        <strain evidence="2 3">FP101781</strain>
    </source>
</reference>
<keyword evidence="3" id="KW-1185">Reference proteome</keyword>
<evidence type="ECO:0000313" key="3">
    <source>
        <dbReference type="Proteomes" id="UP000298030"/>
    </source>
</evidence>
<organism evidence="2 3">
    <name type="scientific">Coprinellus micaceus</name>
    <name type="common">Glistening ink-cap mushroom</name>
    <name type="synonym">Coprinus micaceus</name>
    <dbReference type="NCBI Taxonomy" id="71717"/>
    <lineage>
        <taxon>Eukaryota</taxon>
        <taxon>Fungi</taxon>
        <taxon>Dikarya</taxon>
        <taxon>Basidiomycota</taxon>
        <taxon>Agaricomycotina</taxon>
        <taxon>Agaricomycetes</taxon>
        <taxon>Agaricomycetidae</taxon>
        <taxon>Agaricales</taxon>
        <taxon>Agaricineae</taxon>
        <taxon>Psathyrellaceae</taxon>
        <taxon>Coprinellus</taxon>
    </lineage>
</organism>
<evidence type="ECO:0000313" key="2">
    <source>
        <dbReference type="EMBL" id="TEB27237.1"/>
    </source>
</evidence>